<dbReference type="AlphaFoldDB" id="A0A427YJT5"/>
<dbReference type="Proteomes" id="UP000279259">
    <property type="component" value="Unassembled WGS sequence"/>
</dbReference>
<accession>A0A427YJT5</accession>
<feature type="compositionally biased region" description="Polar residues" evidence="1">
    <location>
        <begin position="176"/>
        <end position="186"/>
    </location>
</feature>
<evidence type="ECO:0008006" key="4">
    <source>
        <dbReference type="Google" id="ProtNLM"/>
    </source>
</evidence>
<evidence type="ECO:0000313" key="3">
    <source>
        <dbReference type="Proteomes" id="UP000279259"/>
    </source>
</evidence>
<keyword evidence="3" id="KW-1185">Reference proteome</keyword>
<dbReference type="InterPro" id="IPR029063">
    <property type="entry name" value="SAM-dependent_MTases_sf"/>
</dbReference>
<protein>
    <recommendedName>
        <fullName evidence="4">Methyltransferase domain-containing protein</fullName>
    </recommendedName>
</protein>
<gene>
    <name evidence="2" type="ORF">EHS25_009625</name>
</gene>
<sequence length="320" mass="35711">MSGMHGNISHAMRENYAEFGVDEYYRKVSASYRNPFFEGIKKVVWTLMNRWWEEEGRELYTASGEAHGGLRVLDMAAGSGEATLVLLEWERLARGITTAESSTPADPASASTSLIPPLPLPPGSTVPTPSRPAFVPPNARRGLAPHPQSQSNGKRRGIFANSAPHRVPRSFPPIQVTATDPYTSPAYSDRTSRPCYPLSFNSLSAGELPPNTQPDMEGVVWDMIFCSFALHLVPPQELFPLCYELATKARWLAVIAPHKKPELKETWGWTRWDMASWKPVGDKLYRGGGGRGDEQDDDEETELEIVRDKVKLRLYRSTIL</sequence>
<evidence type="ECO:0000256" key="1">
    <source>
        <dbReference type="SAM" id="MobiDB-lite"/>
    </source>
</evidence>
<name>A0A427YJT5_9TREE</name>
<reference evidence="2 3" key="1">
    <citation type="submission" date="2018-11" db="EMBL/GenBank/DDBJ databases">
        <title>Genome sequence of Saitozyma podzolica DSM 27192.</title>
        <authorList>
            <person name="Aliyu H."/>
            <person name="Gorte O."/>
            <person name="Ochsenreither K."/>
        </authorList>
    </citation>
    <scope>NUCLEOTIDE SEQUENCE [LARGE SCALE GENOMIC DNA]</scope>
    <source>
        <strain evidence="2 3">DSM 27192</strain>
    </source>
</reference>
<organism evidence="2 3">
    <name type="scientific">Saitozyma podzolica</name>
    <dbReference type="NCBI Taxonomy" id="1890683"/>
    <lineage>
        <taxon>Eukaryota</taxon>
        <taxon>Fungi</taxon>
        <taxon>Dikarya</taxon>
        <taxon>Basidiomycota</taxon>
        <taxon>Agaricomycotina</taxon>
        <taxon>Tremellomycetes</taxon>
        <taxon>Tremellales</taxon>
        <taxon>Trimorphomycetaceae</taxon>
        <taxon>Saitozyma</taxon>
    </lineage>
</organism>
<evidence type="ECO:0000313" key="2">
    <source>
        <dbReference type="EMBL" id="RSH91326.1"/>
    </source>
</evidence>
<dbReference type="EMBL" id="RSCD01000008">
    <property type="protein sequence ID" value="RSH91326.1"/>
    <property type="molecule type" value="Genomic_DNA"/>
</dbReference>
<proteinExistence type="predicted"/>
<dbReference type="SUPFAM" id="SSF53335">
    <property type="entry name" value="S-adenosyl-L-methionine-dependent methyltransferases"/>
    <property type="match status" value="1"/>
</dbReference>
<dbReference type="OrthoDB" id="66144at2759"/>
<comment type="caution">
    <text evidence="2">The sequence shown here is derived from an EMBL/GenBank/DDBJ whole genome shotgun (WGS) entry which is preliminary data.</text>
</comment>
<feature type="compositionally biased region" description="Low complexity" evidence="1">
    <location>
        <begin position="98"/>
        <end position="115"/>
    </location>
</feature>
<feature type="region of interest" description="Disordered" evidence="1">
    <location>
        <begin position="98"/>
        <end position="191"/>
    </location>
</feature>